<name>A0A543KDU0_9RHOB</name>
<keyword evidence="1" id="KW-1133">Transmembrane helix</keyword>
<protein>
    <submittedName>
        <fullName evidence="2">Uncharacterized protein</fullName>
    </submittedName>
</protein>
<sequence>MSHILTLKQLNALARCDSGAVTVDWLVLTAATVGLCIMAAGAVLNGSVSLAEAIRISLAGGKVSAYTLQRLSEAAAAQWAATFADMTDAQLLGQVPLRHDQFMSHLEAQQWSQALQRVDYMHLIHVELATRNISPPSDIPSAEAMFQMYTDARSGTL</sequence>
<feature type="transmembrane region" description="Helical" evidence="1">
    <location>
        <begin position="25"/>
        <end position="48"/>
    </location>
</feature>
<gene>
    <name evidence="2" type="ORF">BD293_1886</name>
</gene>
<accession>A0A543KDU0</accession>
<dbReference type="RefSeq" id="WP_142081061.1">
    <property type="nucleotide sequence ID" value="NZ_VFPT01000001.1"/>
</dbReference>
<keyword evidence="1" id="KW-0812">Transmembrane</keyword>
<keyword evidence="1" id="KW-0472">Membrane</keyword>
<dbReference type="OrthoDB" id="5525128at2"/>
<reference evidence="2 3" key="1">
    <citation type="submission" date="2019-06" db="EMBL/GenBank/DDBJ databases">
        <title>Genomic Encyclopedia of Archaeal and Bacterial Type Strains, Phase II (KMG-II): from individual species to whole genera.</title>
        <authorList>
            <person name="Goeker M."/>
        </authorList>
    </citation>
    <scope>NUCLEOTIDE SEQUENCE [LARGE SCALE GENOMIC DNA]</scope>
    <source>
        <strain evidence="2 3">DSM 18423</strain>
    </source>
</reference>
<keyword evidence="3" id="KW-1185">Reference proteome</keyword>
<dbReference type="AlphaFoldDB" id="A0A543KDU0"/>
<organism evidence="2 3">
    <name type="scientific">Roseinatronobacter monicus</name>
    <dbReference type="NCBI Taxonomy" id="393481"/>
    <lineage>
        <taxon>Bacteria</taxon>
        <taxon>Pseudomonadati</taxon>
        <taxon>Pseudomonadota</taxon>
        <taxon>Alphaproteobacteria</taxon>
        <taxon>Rhodobacterales</taxon>
        <taxon>Paracoccaceae</taxon>
        <taxon>Roseinatronobacter</taxon>
    </lineage>
</organism>
<evidence type="ECO:0000256" key="1">
    <source>
        <dbReference type="SAM" id="Phobius"/>
    </source>
</evidence>
<proteinExistence type="predicted"/>
<comment type="caution">
    <text evidence="2">The sequence shown here is derived from an EMBL/GenBank/DDBJ whole genome shotgun (WGS) entry which is preliminary data.</text>
</comment>
<evidence type="ECO:0000313" key="2">
    <source>
        <dbReference type="EMBL" id="TQM93256.1"/>
    </source>
</evidence>
<evidence type="ECO:0000313" key="3">
    <source>
        <dbReference type="Proteomes" id="UP000320582"/>
    </source>
</evidence>
<dbReference type="Proteomes" id="UP000320582">
    <property type="component" value="Unassembled WGS sequence"/>
</dbReference>
<dbReference type="EMBL" id="VFPT01000001">
    <property type="protein sequence ID" value="TQM93256.1"/>
    <property type="molecule type" value="Genomic_DNA"/>
</dbReference>